<dbReference type="Proteomes" id="UP001219934">
    <property type="component" value="Unassembled WGS sequence"/>
</dbReference>
<gene>
    <name evidence="4" type="ORF">JOQ06_026705</name>
</gene>
<reference evidence="4" key="1">
    <citation type="submission" date="2022-11" db="EMBL/GenBank/DDBJ databases">
        <title>Chromosome-level genome of Pogonophryne albipinna.</title>
        <authorList>
            <person name="Jo E."/>
        </authorList>
    </citation>
    <scope>NUCLEOTIDE SEQUENCE</scope>
    <source>
        <strain evidence="4">SGF0006</strain>
        <tissue evidence="4">Muscle</tissue>
    </source>
</reference>
<dbReference type="AlphaFoldDB" id="A0AAD6BDZ3"/>
<proteinExistence type="predicted"/>
<evidence type="ECO:0000313" key="5">
    <source>
        <dbReference type="Proteomes" id="UP001219934"/>
    </source>
</evidence>
<feature type="domain" description="SNTX thioredoxin-like" evidence="1">
    <location>
        <begin position="376"/>
        <end position="489"/>
    </location>
</feature>
<feature type="domain" description="SNTX MACPF/CDC-like" evidence="3">
    <location>
        <begin position="10"/>
        <end position="151"/>
    </location>
</feature>
<evidence type="ECO:0000259" key="1">
    <source>
        <dbReference type="Pfam" id="PF18078"/>
    </source>
</evidence>
<sequence length="489" mass="55931">MASDLMTVAGLGRPFTLGMLYDARSDKLVPGLRLWNGETLKTTTRDKISSHINFNASDSIESKSNMMDIEASLKASFLCGLIEVGGSAKYLNDQKKSKNQSRVTFQFKATTHFKELLIPNETLDTKQREVIQKGLATHVVTGIMYGANAFFVFDSEKLEASQVKKIEGSMEAAMVKTFHIEGKVNLKLTAAEKALTEKFSCEFYGDFLLDRIPVTFKDAVQIYTQLPKLLKTKGENSVPVKVWLMPLKSFDPKAPELKTGISIRLVKKAQDVLEDLKEIRMRCNDSLEDSVEEDMPKLTEDIRTFQKVCDYYESSLQQTMAKKMPSIRAGKESESSLEEVFEDRKKSPFSHEKLIRWLDLKERFNIIWSCMDIMKGVKIVDSKNELERVARRSNLVACFVFTSTESADPYLETMDHYANSLKCASTEEEPWYYSDDVSRNMKQQAHDFITYANKCKDVCHFRIAFIEDKTFKGATIYWYKKGILQTEDF</sequence>
<comment type="caution">
    <text evidence="4">The sequence shown here is derived from an EMBL/GenBank/DDBJ whole genome shotgun (WGS) entry which is preliminary data.</text>
</comment>
<dbReference type="PANTHER" id="PTHR31594">
    <property type="entry name" value="AIG1-TYPE G DOMAIN-CONTAINING PROTEIN"/>
    <property type="match status" value="1"/>
</dbReference>
<dbReference type="PANTHER" id="PTHR31594:SF16">
    <property type="entry name" value="SI:CH211-281L24.3"/>
    <property type="match status" value="1"/>
</dbReference>
<feature type="domain" description="Stonustoxin-like helical" evidence="2">
    <location>
        <begin position="271"/>
        <end position="363"/>
    </location>
</feature>
<dbReference type="Pfam" id="PF24674">
    <property type="entry name" value="MACPF_SNTX"/>
    <property type="match status" value="1"/>
</dbReference>
<evidence type="ECO:0000313" key="4">
    <source>
        <dbReference type="EMBL" id="KAJ4940402.1"/>
    </source>
</evidence>
<evidence type="ECO:0000259" key="3">
    <source>
        <dbReference type="Pfam" id="PF24674"/>
    </source>
</evidence>
<organism evidence="4 5">
    <name type="scientific">Pogonophryne albipinna</name>
    <dbReference type="NCBI Taxonomy" id="1090488"/>
    <lineage>
        <taxon>Eukaryota</taxon>
        <taxon>Metazoa</taxon>
        <taxon>Chordata</taxon>
        <taxon>Craniata</taxon>
        <taxon>Vertebrata</taxon>
        <taxon>Euteleostomi</taxon>
        <taxon>Actinopterygii</taxon>
        <taxon>Neopterygii</taxon>
        <taxon>Teleostei</taxon>
        <taxon>Neoteleostei</taxon>
        <taxon>Acanthomorphata</taxon>
        <taxon>Eupercaria</taxon>
        <taxon>Perciformes</taxon>
        <taxon>Notothenioidei</taxon>
        <taxon>Pogonophryne</taxon>
    </lineage>
</organism>
<dbReference type="InterPro" id="IPR056072">
    <property type="entry name" value="SNTX_MACPF/CDC-like_dom"/>
</dbReference>
<dbReference type="InterPro" id="IPR052090">
    <property type="entry name" value="Cytolytic_pore-forming_toxin"/>
</dbReference>
<dbReference type="EMBL" id="JAPTMU010000007">
    <property type="protein sequence ID" value="KAJ4940402.1"/>
    <property type="molecule type" value="Genomic_DNA"/>
</dbReference>
<evidence type="ECO:0008006" key="6">
    <source>
        <dbReference type="Google" id="ProtNLM"/>
    </source>
</evidence>
<evidence type="ECO:0000259" key="2">
    <source>
        <dbReference type="Pfam" id="PF21109"/>
    </source>
</evidence>
<dbReference type="Pfam" id="PF18078">
    <property type="entry name" value="Thioredoxin_11"/>
    <property type="match status" value="1"/>
</dbReference>
<protein>
    <recommendedName>
        <fullName evidence="6">SNTX thioredoxin-like domain-containing protein</fullName>
    </recommendedName>
</protein>
<dbReference type="InterPro" id="IPR040581">
    <property type="entry name" value="Thioredoxin_11"/>
</dbReference>
<dbReference type="InterPro" id="IPR048997">
    <property type="entry name" value="Stonustoxin-like_helical"/>
</dbReference>
<name>A0AAD6BDZ3_9TELE</name>
<accession>A0AAD6BDZ3</accession>
<dbReference type="Pfam" id="PF21109">
    <property type="entry name" value="Stonustoxin_helical"/>
    <property type="match status" value="1"/>
</dbReference>
<keyword evidence="5" id="KW-1185">Reference proteome</keyword>